<reference evidence="1 2" key="1">
    <citation type="submission" date="2019-08" db="EMBL/GenBank/DDBJ databases">
        <authorList>
            <person name="Luo N."/>
        </authorList>
    </citation>
    <scope>NUCLEOTIDE SEQUENCE [LARGE SCALE GENOMIC DNA]</scope>
    <source>
        <strain evidence="1 2">NCIMB 9442</strain>
    </source>
</reference>
<name>A0ABS0J776_9BACT</name>
<evidence type="ECO:0000313" key="1">
    <source>
        <dbReference type="EMBL" id="MBG3878310.1"/>
    </source>
</evidence>
<accession>A0ABS0J776</accession>
<comment type="caution">
    <text evidence="1">The sequence shown here is derived from an EMBL/GenBank/DDBJ whole genome shotgun (WGS) entry which is preliminary data.</text>
</comment>
<feature type="non-terminal residue" evidence="1">
    <location>
        <position position="1"/>
    </location>
</feature>
<evidence type="ECO:0000313" key="2">
    <source>
        <dbReference type="Proteomes" id="UP001194469"/>
    </source>
</evidence>
<sequence length="47" mass="5177">VLGDARLRATWAEASRAIAPGFSADARISRFEALYRTLLQRRGLSDA</sequence>
<dbReference type="Proteomes" id="UP001194469">
    <property type="component" value="Unassembled WGS sequence"/>
</dbReference>
<dbReference type="EMBL" id="VRYY01000539">
    <property type="protein sequence ID" value="MBG3878310.1"/>
    <property type="molecule type" value="Genomic_DNA"/>
</dbReference>
<protein>
    <submittedName>
        <fullName evidence="1">Glycosyltransferase family 1 protein</fullName>
    </submittedName>
</protein>
<gene>
    <name evidence="1" type="ORF">FVW20_15150</name>
</gene>
<keyword evidence="2" id="KW-1185">Reference proteome</keyword>
<proteinExistence type="predicted"/>
<organism evidence="1 2">
    <name type="scientific">Nitratidesulfovibrio oxamicus</name>
    <dbReference type="NCBI Taxonomy" id="32016"/>
    <lineage>
        <taxon>Bacteria</taxon>
        <taxon>Pseudomonadati</taxon>
        <taxon>Thermodesulfobacteriota</taxon>
        <taxon>Desulfovibrionia</taxon>
        <taxon>Desulfovibrionales</taxon>
        <taxon>Desulfovibrionaceae</taxon>
        <taxon>Nitratidesulfovibrio</taxon>
    </lineage>
</organism>